<feature type="disulfide bond" evidence="2">
    <location>
        <begin position="135"/>
        <end position="141"/>
    </location>
</feature>
<accession>W5TJM1</accession>
<organism evidence="5 6">
    <name type="scientific">Nocardia nova SH22a</name>
    <dbReference type="NCBI Taxonomy" id="1415166"/>
    <lineage>
        <taxon>Bacteria</taxon>
        <taxon>Bacillati</taxon>
        <taxon>Actinomycetota</taxon>
        <taxon>Actinomycetes</taxon>
        <taxon>Mycobacteriales</taxon>
        <taxon>Nocardiaceae</taxon>
        <taxon>Nocardia</taxon>
    </lineage>
</organism>
<feature type="chain" id="PRO_5004873273" evidence="3">
    <location>
        <begin position="28"/>
        <end position="283"/>
    </location>
</feature>
<sequence length="283" mass="28972">MRHNAVRRLLFLVSAAMFAATPATVSAAPPDPYHRAGAEFVAIGDSYIATGAYLASLVQPGPCLQSSDSVARLIAAQMPQVSFADWSCGGAVTDDMTQIGAMGPQVEGLSAATKYVALSIGGNNGNIFGGTIADCFVGATCTPAKRAAVAAGLDALPAQLDSAYAAIRQHAPNAKVVVLGYPRILPDDPTGCFVDAVTGRDAVAFANTTQITLNSDIAAAADRAGFTYVDLSAAGDHSICARDGQRFVSFTGLENGDAGTAFHPTEAGRRYMAAHAFAALTAP</sequence>
<keyword evidence="6" id="KW-1185">Reference proteome</keyword>
<dbReference type="RefSeq" id="WP_025350951.1">
    <property type="nucleotide sequence ID" value="NZ_CP006850.1"/>
</dbReference>
<feature type="disulfide bond" evidence="2">
    <location>
        <begin position="63"/>
        <end position="88"/>
    </location>
</feature>
<reference evidence="5 6" key="1">
    <citation type="journal article" date="2014" name="Appl. Environ. Microbiol.">
        <title>Insights into the Microbial Degradation of Rubber and Gutta-Percha by Analysis of the Complete Genome of Nocardia nova SH22a.</title>
        <authorList>
            <person name="Luo Q."/>
            <person name="Hiessl S."/>
            <person name="Poehlein A."/>
            <person name="Daniel R."/>
            <person name="Steinbuchel A."/>
        </authorList>
    </citation>
    <scope>NUCLEOTIDE SEQUENCE [LARGE SCALE GENOMIC DNA]</scope>
    <source>
        <strain evidence="5">SH22a</strain>
    </source>
</reference>
<evidence type="ECO:0000256" key="1">
    <source>
        <dbReference type="PIRSR" id="PIRSR637460-1"/>
    </source>
</evidence>
<dbReference type="GO" id="GO:0004806">
    <property type="term" value="F:triacylglycerol lipase activity"/>
    <property type="evidence" value="ECO:0007669"/>
    <property type="project" value="TreeGrafter"/>
</dbReference>
<feature type="disulfide bond" evidence="2">
    <location>
        <begin position="192"/>
        <end position="240"/>
    </location>
</feature>
<evidence type="ECO:0000256" key="2">
    <source>
        <dbReference type="PIRSR" id="PIRSR637460-2"/>
    </source>
</evidence>
<dbReference type="PANTHER" id="PTHR37981:SF1">
    <property type="entry name" value="SGNH HYDROLASE-TYPE ESTERASE DOMAIN-CONTAINING PROTEIN"/>
    <property type="match status" value="1"/>
</dbReference>
<proteinExistence type="predicted"/>
<dbReference type="SUPFAM" id="SSF52266">
    <property type="entry name" value="SGNH hydrolase"/>
    <property type="match status" value="1"/>
</dbReference>
<protein>
    <submittedName>
        <fullName evidence="5">Putative hydrolase</fullName>
    </submittedName>
</protein>
<keyword evidence="5" id="KW-0378">Hydrolase</keyword>
<keyword evidence="2" id="KW-1015">Disulfide bond</keyword>
<dbReference type="InterPro" id="IPR037460">
    <property type="entry name" value="SEST-like"/>
</dbReference>
<dbReference type="KEGG" id="nno:NONO_c47710"/>
<feature type="active site" description="Nucleophile" evidence="1">
    <location>
        <position position="46"/>
    </location>
</feature>
<dbReference type="GO" id="GO:0019433">
    <property type="term" value="P:triglyceride catabolic process"/>
    <property type="evidence" value="ECO:0007669"/>
    <property type="project" value="TreeGrafter"/>
</dbReference>
<gene>
    <name evidence="5" type="ORF">NONO_c47710</name>
</gene>
<evidence type="ECO:0000256" key="3">
    <source>
        <dbReference type="SAM" id="SignalP"/>
    </source>
</evidence>
<dbReference type="Proteomes" id="UP000019150">
    <property type="component" value="Chromosome"/>
</dbReference>
<dbReference type="OrthoDB" id="5503950at2"/>
<dbReference type="EMBL" id="CP006850">
    <property type="protein sequence ID" value="AHH19555.1"/>
    <property type="molecule type" value="Genomic_DNA"/>
</dbReference>
<evidence type="ECO:0000259" key="4">
    <source>
        <dbReference type="Pfam" id="PF13472"/>
    </source>
</evidence>
<evidence type="ECO:0000313" key="5">
    <source>
        <dbReference type="EMBL" id="AHH19555.1"/>
    </source>
</evidence>
<dbReference type="HOGENOM" id="CLU_038449_4_1_11"/>
<dbReference type="PANTHER" id="PTHR37981">
    <property type="entry name" value="LIPASE 2"/>
    <property type="match status" value="1"/>
</dbReference>
<feature type="domain" description="SGNH hydrolase-type esterase" evidence="4">
    <location>
        <begin position="42"/>
        <end position="270"/>
    </location>
</feature>
<feature type="active site" evidence="1">
    <location>
        <position position="263"/>
    </location>
</feature>
<dbReference type="Pfam" id="PF13472">
    <property type="entry name" value="Lipase_GDSL_2"/>
    <property type="match status" value="1"/>
</dbReference>
<dbReference type="eggNOG" id="COG2755">
    <property type="taxonomic scope" value="Bacteria"/>
</dbReference>
<dbReference type="PATRIC" id="fig|1415166.3.peg.4912"/>
<dbReference type="Gene3D" id="3.40.50.1110">
    <property type="entry name" value="SGNH hydrolase"/>
    <property type="match status" value="1"/>
</dbReference>
<evidence type="ECO:0000313" key="6">
    <source>
        <dbReference type="Proteomes" id="UP000019150"/>
    </source>
</evidence>
<name>W5TJM1_9NOCA</name>
<keyword evidence="3" id="KW-0732">Signal</keyword>
<dbReference type="STRING" id="1415166.NONO_c47710"/>
<dbReference type="InterPro" id="IPR036514">
    <property type="entry name" value="SGNH_hydro_sf"/>
</dbReference>
<feature type="signal peptide" evidence="3">
    <location>
        <begin position="1"/>
        <end position="27"/>
    </location>
</feature>
<dbReference type="InterPro" id="IPR013830">
    <property type="entry name" value="SGNH_hydro"/>
</dbReference>
<dbReference type="AlphaFoldDB" id="W5TJM1"/>